<keyword evidence="2" id="KW-1185">Reference proteome</keyword>
<gene>
    <name evidence="1" type="ORF">GCM10009606_36440</name>
</gene>
<evidence type="ECO:0000313" key="2">
    <source>
        <dbReference type="Proteomes" id="UP001499979"/>
    </source>
</evidence>
<dbReference type="RefSeq" id="WP_343909049.1">
    <property type="nucleotide sequence ID" value="NZ_BAAAJE010000020.1"/>
</dbReference>
<organism evidence="1 2">
    <name type="scientific">Nocardioides aquiterrae</name>
    <dbReference type="NCBI Taxonomy" id="203799"/>
    <lineage>
        <taxon>Bacteria</taxon>
        <taxon>Bacillati</taxon>
        <taxon>Actinomycetota</taxon>
        <taxon>Actinomycetes</taxon>
        <taxon>Propionibacteriales</taxon>
        <taxon>Nocardioidaceae</taxon>
        <taxon>Nocardioides</taxon>
    </lineage>
</organism>
<evidence type="ECO:0008006" key="3">
    <source>
        <dbReference type="Google" id="ProtNLM"/>
    </source>
</evidence>
<accession>A0ABN1UJU4</accession>
<protein>
    <recommendedName>
        <fullName evidence="3">P10</fullName>
    </recommendedName>
</protein>
<reference evidence="1 2" key="1">
    <citation type="journal article" date="2019" name="Int. J. Syst. Evol. Microbiol.">
        <title>The Global Catalogue of Microorganisms (GCM) 10K type strain sequencing project: providing services to taxonomists for standard genome sequencing and annotation.</title>
        <authorList>
            <consortium name="The Broad Institute Genomics Platform"/>
            <consortium name="The Broad Institute Genome Sequencing Center for Infectious Disease"/>
            <person name="Wu L."/>
            <person name="Ma J."/>
        </authorList>
    </citation>
    <scope>NUCLEOTIDE SEQUENCE [LARGE SCALE GENOMIC DNA]</scope>
    <source>
        <strain evidence="1 2">JCM 11813</strain>
    </source>
</reference>
<sequence length="64" mass="6768">MDPELVKILDGLHNTLLTNAELTKNLAAGGNEVASQLKRLVGIVDALGERVDSLEGRVAALESK</sequence>
<proteinExistence type="predicted"/>
<dbReference type="Proteomes" id="UP001499979">
    <property type="component" value="Unassembled WGS sequence"/>
</dbReference>
<evidence type="ECO:0000313" key="1">
    <source>
        <dbReference type="EMBL" id="GAA1154945.1"/>
    </source>
</evidence>
<comment type="caution">
    <text evidence="1">The sequence shown here is derived from an EMBL/GenBank/DDBJ whole genome shotgun (WGS) entry which is preliminary data.</text>
</comment>
<name>A0ABN1UJU4_9ACTN</name>
<dbReference type="EMBL" id="BAAAJE010000020">
    <property type="protein sequence ID" value="GAA1154945.1"/>
    <property type="molecule type" value="Genomic_DNA"/>
</dbReference>